<gene>
    <name evidence="1" type="ORF">K7B09_11365</name>
</gene>
<name>A0ABS7TGC7_9GAMM</name>
<sequence>MPLDSARSWYFTAAHLCGIALVACLVACQPEGGGGQRPVAGIANSEVAALRPVDAVYVLRDRLLARDGAGFARLAVPPALHAELELAWRTGRSRWPLDELPLDARIPRMLAALQVPNADKALMVTFRSQFAGADADIDQAIRTLMVFGGQYVQTDPDSSQAEHDHSHQAIAAIGTWALQAPLADPKRAQRFFSVLSAAAVRSGIDGKAGNQAFATLGMTQSLNRLSPFLATLLAQLHQQYGLDIDASLRGLHVSLTQQTGDQAQLRLQYTLAGRPIDAVVPVVRLDGHWYLRDFVARAETSVGRTAGAL</sequence>
<evidence type="ECO:0000313" key="2">
    <source>
        <dbReference type="Proteomes" id="UP001430290"/>
    </source>
</evidence>
<comment type="caution">
    <text evidence="1">The sequence shown here is derived from an EMBL/GenBank/DDBJ whole genome shotgun (WGS) entry which is preliminary data.</text>
</comment>
<dbReference type="RefSeq" id="WP_223629593.1">
    <property type="nucleotide sequence ID" value="NZ_JAIQDJ010000008.1"/>
</dbReference>
<dbReference type="Proteomes" id="UP001430290">
    <property type="component" value="Unassembled WGS sequence"/>
</dbReference>
<organism evidence="1 2">
    <name type="scientific">Thermomonas beijingensis</name>
    <dbReference type="NCBI Taxonomy" id="2872701"/>
    <lineage>
        <taxon>Bacteria</taxon>
        <taxon>Pseudomonadati</taxon>
        <taxon>Pseudomonadota</taxon>
        <taxon>Gammaproteobacteria</taxon>
        <taxon>Lysobacterales</taxon>
        <taxon>Lysobacteraceae</taxon>
        <taxon>Thermomonas</taxon>
    </lineage>
</organism>
<accession>A0ABS7TGC7</accession>
<dbReference type="PROSITE" id="PS51257">
    <property type="entry name" value="PROKAR_LIPOPROTEIN"/>
    <property type="match status" value="1"/>
</dbReference>
<evidence type="ECO:0000313" key="1">
    <source>
        <dbReference type="EMBL" id="MBZ4186919.1"/>
    </source>
</evidence>
<protein>
    <submittedName>
        <fullName evidence="1">Uncharacterized protein</fullName>
    </submittedName>
</protein>
<dbReference type="EMBL" id="JAIQDJ010000008">
    <property type="protein sequence ID" value="MBZ4186919.1"/>
    <property type="molecule type" value="Genomic_DNA"/>
</dbReference>
<keyword evidence="2" id="KW-1185">Reference proteome</keyword>
<reference evidence="1" key="1">
    <citation type="submission" date="2021-09" db="EMBL/GenBank/DDBJ databases">
        <authorList>
            <person name="Wu T."/>
            <person name="Guo S.Z."/>
        </authorList>
    </citation>
    <scope>NUCLEOTIDE SEQUENCE</scope>
    <source>
        <strain evidence="1">RSS-23</strain>
    </source>
</reference>
<proteinExistence type="predicted"/>